<dbReference type="EMBL" id="CM002926">
    <property type="protein sequence ID" value="KGN52194.1"/>
    <property type="molecule type" value="Genomic_DNA"/>
</dbReference>
<evidence type="ECO:0000313" key="2">
    <source>
        <dbReference type="EMBL" id="KGN52194.1"/>
    </source>
</evidence>
<organism evidence="2 3">
    <name type="scientific">Cucumis sativus</name>
    <name type="common">Cucumber</name>
    <dbReference type="NCBI Taxonomy" id="3659"/>
    <lineage>
        <taxon>Eukaryota</taxon>
        <taxon>Viridiplantae</taxon>
        <taxon>Streptophyta</taxon>
        <taxon>Embryophyta</taxon>
        <taxon>Tracheophyta</taxon>
        <taxon>Spermatophyta</taxon>
        <taxon>Magnoliopsida</taxon>
        <taxon>eudicotyledons</taxon>
        <taxon>Gunneridae</taxon>
        <taxon>Pentapetalae</taxon>
        <taxon>rosids</taxon>
        <taxon>fabids</taxon>
        <taxon>Cucurbitales</taxon>
        <taxon>Cucurbitaceae</taxon>
        <taxon>Benincaseae</taxon>
        <taxon>Cucumis</taxon>
    </lineage>
</organism>
<reference evidence="2 3" key="2">
    <citation type="journal article" date="2009" name="PLoS ONE">
        <title>An integrated genetic and cytogenetic map of the cucumber genome.</title>
        <authorList>
            <person name="Ren Y."/>
            <person name="Zhang Z."/>
            <person name="Liu J."/>
            <person name="Staub J.E."/>
            <person name="Han Y."/>
            <person name="Cheng Z."/>
            <person name="Li X."/>
            <person name="Lu J."/>
            <person name="Miao H."/>
            <person name="Kang H."/>
            <person name="Xie B."/>
            <person name="Gu X."/>
            <person name="Wang X."/>
            <person name="Du Y."/>
            <person name="Jin W."/>
            <person name="Huang S."/>
        </authorList>
    </citation>
    <scope>NUCLEOTIDE SEQUENCE [LARGE SCALE GENOMIC DNA]</scope>
    <source>
        <strain evidence="3">cv. 9930</strain>
    </source>
</reference>
<dbReference type="Gramene" id="KGN52194">
    <property type="protein sequence ID" value="KGN52194"/>
    <property type="gene ID" value="Csa_5G615182"/>
</dbReference>
<keyword evidence="1" id="KW-0812">Transmembrane</keyword>
<keyword evidence="1" id="KW-0472">Membrane</keyword>
<name>A0A0A0KTF4_CUCSA</name>
<reference evidence="2 3" key="1">
    <citation type="journal article" date="2009" name="Nat. Genet.">
        <title>The genome of the cucumber, Cucumis sativus L.</title>
        <authorList>
            <person name="Huang S."/>
            <person name="Li R."/>
            <person name="Zhang Z."/>
            <person name="Li L."/>
            <person name="Gu X."/>
            <person name="Fan W."/>
            <person name="Lucas W.J."/>
            <person name="Wang X."/>
            <person name="Xie B."/>
            <person name="Ni P."/>
            <person name="Ren Y."/>
            <person name="Zhu H."/>
            <person name="Li J."/>
            <person name="Lin K."/>
            <person name="Jin W."/>
            <person name="Fei Z."/>
            <person name="Li G."/>
            <person name="Staub J."/>
            <person name="Kilian A."/>
            <person name="van der Vossen E.A."/>
            <person name="Wu Y."/>
            <person name="Guo J."/>
            <person name="He J."/>
            <person name="Jia Z."/>
            <person name="Ren Y."/>
            <person name="Tian G."/>
            <person name="Lu Y."/>
            <person name="Ruan J."/>
            <person name="Qian W."/>
            <person name="Wang M."/>
            <person name="Huang Q."/>
            <person name="Li B."/>
            <person name="Xuan Z."/>
            <person name="Cao J."/>
            <person name="Asan"/>
            <person name="Wu Z."/>
            <person name="Zhang J."/>
            <person name="Cai Q."/>
            <person name="Bai Y."/>
            <person name="Zhao B."/>
            <person name="Han Y."/>
            <person name="Li Y."/>
            <person name="Li X."/>
            <person name="Wang S."/>
            <person name="Shi Q."/>
            <person name="Liu S."/>
            <person name="Cho W.K."/>
            <person name="Kim J.Y."/>
            <person name="Xu Y."/>
            <person name="Heller-Uszynska K."/>
            <person name="Miao H."/>
            <person name="Cheng Z."/>
            <person name="Zhang S."/>
            <person name="Wu J."/>
            <person name="Yang Y."/>
            <person name="Kang H."/>
            <person name="Li M."/>
            <person name="Liang H."/>
            <person name="Ren X."/>
            <person name="Shi Z."/>
            <person name="Wen M."/>
            <person name="Jian M."/>
            <person name="Yang H."/>
            <person name="Zhang G."/>
            <person name="Yang Z."/>
            <person name="Chen R."/>
            <person name="Liu S."/>
            <person name="Li J."/>
            <person name="Ma L."/>
            <person name="Liu H."/>
            <person name="Zhou Y."/>
            <person name="Zhao J."/>
            <person name="Fang X."/>
            <person name="Li G."/>
            <person name="Fang L."/>
            <person name="Li Y."/>
            <person name="Liu D."/>
            <person name="Zheng H."/>
            <person name="Zhang Y."/>
            <person name="Qin N."/>
            <person name="Li Z."/>
            <person name="Yang G."/>
            <person name="Yang S."/>
            <person name="Bolund L."/>
            <person name="Kristiansen K."/>
            <person name="Zheng H."/>
            <person name="Li S."/>
            <person name="Zhang X."/>
            <person name="Yang H."/>
            <person name="Wang J."/>
            <person name="Sun R."/>
            <person name="Zhang B."/>
            <person name="Jiang S."/>
            <person name="Wang J."/>
            <person name="Du Y."/>
            <person name="Li S."/>
        </authorList>
    </citation>
    <scope>NUCLEOTIDE SEQUENCE [LARGE SCALE GENOMIC DNA]</scope>
    <source>
        <strain evidence="3">cv. 9930</strain>
    </source>
</reference>
<keyword evidence="3" id="KW-1185">Reference proteome</keyword>
<evidence type="ECO:0000256" key="1">
    <source>
        <dbReference type="SAM" id="Phobius"/>
    </source>
</evidence>
<accession>A0A0A0KTF4</accession>
<evidence type="ECO:0000313" key="3">
    <source>
        <dbReference type="Proteomes" id="UP000029981"/>
    </source>
</evidence>
<gene>
    <name evidence="2" type="ORF">Csa_5G615182</name>
</gene>
<protein>
    <submittedName>
        <fullName evidence="2">Uncharacterized protein</fullName>
    </submittedName>
</protein>
<dbReference type="AlphaFoldDB" id="A0A0A0KTF4"/>
<keyword evidence="1" id="KW-1133">Transmembrane helix</keyword>
<feature type="transmembrane region" description="Helical" evidence="1">
    <location>
        <begin position="17"/>
        <end position="39"/>
    </location>
</feature>
<proteinExistence type="predicted"/>
<dbReference type="Proteomes" id="UP000029981">
    <property type="component" value="Chromosome 5"/>
</dbReference>
<reference evidence="2 3" key="4">
    <citation type="journal article" date="2011" name="BMC Genomics">
        <title>RNA-Seq improves annotation of protein-coding genes in the cucumber genome.</title>
        <authorList>
            <person name="Li Z."/>
            <person name="Zhang Z."/>
            <person name="Yan P."/>
            <person name="Huang S."/>
            <person name="Fei Z."/>
            <person name="Lin K."/>
        </authorList>
    </citation>
    <scope>NUCLEOTIDE SEQUENCE [LARGE SCALE GENOMIC DNA]</scope>
    <source>
        <strain evidence="3">cv. 9930</strain>
    </source>
</reference>
<sequence>MAGSRHEELRWAKKKDLYFLGFDMLLPTISFIGASYISYVKLKNLQPAPARSWTKRMEGYGFSSLQN</sequence>
<reference evidence="2 3" key="3">
    <citation type="journal article" date="2010" name="BMC Genomics">
        <title>Transcriptome sequencing and comparative analysis of cucumber flowers with different sex types.</title>
        <authorList>
            <person name="Guo S."/>
            <person name="Zheng Y."/>
            <person name="Joung J.G."/>
            <person name="Liu S."/>
            <person name="Zhang Z."/>
            <person name="Crasta O.R."/>
            <person name="Sobral B.W."/>
            <person name="Xu Y."/>
            <person name="Huang S."/>
            <person name="Fei Z."/>
        </authorList>
    </citation>
    <scope>NUCLEOTIDE SEQUENCE [LARGE SCALE GENOMIC DNA]</scope>
    <source>
        <strain evidence="3">cv. 9930</strain>
    </source>
</reference>